<dbReference type="Gene3D" id="1.25.40.10">
    <property type="entry name" value="Tetratricopeptide repeat domain"/>
    <property type="match status" value="1"/>
</dbReference>
<evidence type="ECO:0000256" key="4">
    <source>
        <dbReference type="PROSITE-ProRule" id="PRU00134"/>
    </source>
</evidence>
<dbReference type="InterPro" id="IPR011990">
    <property type="entry name" value="TPR-like_helical_dom_sf"/>
</dbReference>
<comment type="caution">
    <text evidence="6">The sequence shown here is derived from an EMBL/GenBank/DDBJ whole genome shotgun (WGS) entry which is preliminary data.</text>
</comment>
<keyword evidence="3" id="KW-0862">Zinc</keyword>
<evidence type="ECO:0000256" key="2">
    <source>
        <dbReference type="ARBA" id="ARBA00022771"/>
    </source>
</evidence>
<keyword evidence="2 4" id="KW-0863">Zinc-finger</keyword>
<evidence type="ECO:0000256" key="1">
    <source>
        <dbReference type="ARBA" id="ARBA00022723"/>
    </source>
</evidence>
<dbReference type="InterPro" id="IPR002893">
    <property type="entry name" value="Znf_MYND"/>
</dbReference>
<dbReference type="SUPFAM" id="SSF144232">
    <property type="entry name" value="HIT/MYND zinc finger-like"/>
    <property type="match status" value="1"/>
</dbReference>
<gene>
    <name evidence="6" type="ORF">PECAL_5P22140</name>
</gene>
<dbReference type="Proteomes" id="UP000789595">
    <property type="component" value="Unassembled WGS sequence"/>
</dbReference>
<evidence type="ECO:0000259" key="5">
    <source>
        <dbReference type="PROSITE" id="PS50865"/>
    </source>
</evidence>
<dbReference type="GO" id="GO:0008270">
    <property type="term" value="F:zinc ion binding"/>
    <property type="evidence" value="ECO:0007669"/>
    <property type="project" value="UniProtKB-KW"/>
</dbReference>
<dbReference type="EMBL" id="CAKKNE010000005">
    <property type="protein sequence ID" value="CAH0377687.1"/>
    <property type="molecule type" value="Genomic_DNA"/>
</dbReference>
<dbReference type="OrthoDB" id="5986190at2759"/>
<dbReference type="Gene3D" id="6.10.140.2220">
    <property type="match status" value="1"/>
</dbReference>
<dbReference type="PROSITE" id="PS50865">
    <property type="entry name" value="ZF_MYND_2"/>
    <property type="match status" value="1"/>
</dbReference>
<proteinExistence type="predicted"/>
<sequence length="390" mass="43327">MLLTKCASCAAELGLTSGKKCGRCATRYCGPACQVQHWNEGGHDQLCKKIKRGGGAEQYHADMMCTVAVAVAVAKCVDDTNGQTCYICTEVVHRRTGEGLVRGCACGDRDGVASGTAGVVHVACLAEQAKLLCDEAEENNLDWDAKSERWARWYTCSLCEQKYHGVVRCALGWACWKTYVGRPEANWARRAATTELGCGLHSAEHYEDALTVREADLALARRFGETRNMLVMLSNLASTYEELERRPEALPMRREVYSVTLQLYGEEHIESLIEANNYAGNLSSLRRFKEAKSLMRKTIPVAQRVLGMSNDLTLRMRWIYGDALYEADGATLDDLREAVTTLEDTARIARRVLGGAHPFTVHIERTLQNARSKLVSFEALSERMRDLSVS</sequence>
<organism evidence="6 7">
    <name type="scientific">Pelagomonas calceolata</name>
    <dbReference type="NCBI Taxonomy" id="35677"/>
    <lineage>
        <taxon>Eukaryota</taxon>
        <taxon>Sar</taxon>
        <taxon>Stramenopiles</taxon>
        <taxon>Ochrophyta</taxon>
        <taxon>Pelagophyceae</taxon>
        <taxon>Pelagomonadales</taxon>
        <taxon>Pelagomonadaceae</taxon>
        <taxon>Pelagomonas</taxon>
    </lineage>
</organism>
<dbReference type="Pfam" id="PF13374">
    <property type="entry name" value="TPR_10"/>
    <property type="match status" value="2"/>
</dbReference>
<evidence type="ECO:0000256" key="3">
    <source>
        <dbReference type="ARBA" id="ARBA00022833"/>
    </source>
</evidence>
<feature type="domain" description="MYND-type" evidence="5">
    <location>
        <begin position="6"/>
        <end position="47"/>
    </location>
</feature>
<evidence type="ECO:0000313" key="6">
    <source>
        <dbReference type="EMBL" id="CAH0377687.1"/>
    </source>
</evidence>
<protein>
    <recommendedName>
        <fullName evidence="5">MYND-type domain-containing protein</fullName>
    </recommendedName>
</protein>
<name>A0A8J2SWA2_9STRA</name>
<keyword evidence="7" id="KW-1185">Reference proteome</keyword>
<dbReference type="SUPFAM" id="SSF48452">
    <property type="entry name" value="TPR-like"/>
    <property type="match status" value="1"/>
</dbReference>
<reference evidence="6" key="1">
    <citation type="submission" date="2021-11" db="EMBL/GenBank/DDBJ databases">
        <authorList>
            <consortium name="Genoscope - CEA"/>
            <person name="William W."/>
        </authorList>
    </citation>
    <scope>NUCLEOTIDE SEQUENCE</scope>
</reference>
<dbReference type="Pfam" id="PF01753">
    <property type="entry name" value="zf-MYND"/>
    <property type="match status" value="1"/>
</dbReference>
<accession>A0A8J2SWA2</accession>
<keyword evidence="1" id="KW-0479">Metal-binding</keyword>
<dbReference type="AlphaFoldDB" id="A0A8J2SWA2"/>
<evidence type="ECO:0000313" key="7">
    <source>
        <dbReference type="Proteomes" id="UP000789595"/>
    </source>
</evidence>